<dbReference type="AlphaFoldDB" id="A0A699YF00"/>
<dbReference type="Pfam" id="PF04755">
    <property type="entry name" value="PAP_fibrillin"/>
    <property type="match status" value="1"/>
</dbReference>
<evidence type="ECO:0000256" key="2">
    <source>
        <dbReference type="ARBA" id="ARBA00022640"/>
    </source>
</evidence>
<evidence type="ECO:0000256" key="1">
    <source>
        <dbReference type="ARBA" id="ARBA00004474"/>
    </source>
</evidence>
<dbReference type="EMBL" id="BLLF01000175">
    <property type="protein sequence ID" value="GFH08647.1"/>
    <property type="molecule type" value="Genomic_DNA"/>
</dbReference>
<protein>
    <submittedName>
        <fullName evidence="4">Plastid lipid associated protein</fullName>
    </submittedName>
</protein>
<feature type="domain" description="Plastid lipid-associated protein/fibrillin conserved" evidence="3">
    <location>
        <begin position="2"/>
        <end position="136"/>
    </location>
</feature>
<reference evidence="4 5" key="1">
    <citation type="submission" date="2020-02" db="EMBL/GenBank/DDBJ databases">
        <title>Draft genome sequence of Haematococcus lacustris strain NIES-144.</title>
        <authorList>
            <person name="Morimoto D."/>
            <person name="Nakagawa S."/>
            <person name="Yoshida T."/>
            <person name="Sawayama S."/>
        </authorList>
    </citation>
    <scope>NUCLEOTIDE SEQUENCE [LARGE SCALE GENOMIC DNA]</scope>
    <source>
        <strain evidence="4 5">NIES-144</strain>
    </source>
</reference>
<comment type="subcellular location">
    <subcellularLocation>
        <location evidence="1">Plastid</location>
    </subcellularLocation>
</comment>
<dbReference type="Proteomes" id="UP000485058">
    <property type="component" value="Unassembled WGS sequence"/>
</dbReference>
<dbReference type="InterPro" id="IPR039633">
    <property type="entry name" value="PAP"/>
</dbReference>
<dbReference type="PANTHER" id="PTHR31906">
    <property type="entry name" value="PLASTID-LIPID-ASSOCIATED PROTEIN 4, CHLOROPLASTIC-RELATED"/>
    <property type="match status" value="1"/>
</dbReference>
<sequence>MQSLSALHGRWKLVYTSHPQTLLLLTALDSLPLVDVGDVYQVVDTSAMAAYNKVLAGLEIPDQLTVLGAAVDLTPLKRLIQDPLASGLGTARALLGAVAPQAASQVGDATSLWMLTTYLDDSLRISRDDNGAVFVMLKEITLYDESGP</sequence>
<keyword evidence="5" id="KW-1185">Reference proteome</keyword>
<organism evidence="4 5">
    <name type="scientific">Haematococcus lacustris</name>
    <name type="common">Green alga</name>
    <name type="synonym">Haematococcus pluvialis</name>
    <dbReference type="NCBI Taxonomy" id="44745"/>
    <lineage>
        <taxon>Eukaryota</taxon>
        <taxon>Viridiplantae</taxon>
        <taxon>Chlorophyta</taxon>
        <taxon>core chlorophytes</taxon>
        <taxon>Chlorophyceae</taxon>
        <taxon>CS clade</taxon>
        <taxon>Chlamydomonadales</taxon>
        <taxon>Haematococcaceae</taxon>
        <taxon>Haematococcus</taxon>
    </lineage>
</organism>
<comment type="caution">
    <text evidence="4">The sequence shown here is derived from an EMBL/GenBank/DDBJ whole genome shotgun (WGS) entry which is preliminary data.</text>
</comment>
<proteinExistence type="predicted"/>
<keyword evidence="2" id="KW-0934">Plastid</keyword>
<dbReference type="GO" id="GO:0009536">
    <property type="term" value="C:plastid"/>
    <property type="evidence" value="ECO:0007669"/>
    <property type="project" value="UniProtKB-SubCell"/>
</dbReference>
<dbReference type="InterPro" id="IPR006843">
    <property type="entry name" value="PAP/fibrillin_dom"/>
</dbReference>
<gene>
    <name evidence="4" type="ORF">HaLaN_03639</name>
</gene>
<evidence type="ECO:0000259" key="3">
    <source>
        <dbReference type="Pfam" id="PF04755"/>
    </source>
</evidence>
<name>A0A699YF00_HAELA</name>
<accession>A0A699YF00</accession>
<evidence type="ECO:0000313" key="4">
    <source>
        <dbReference type="EMBL" id="GFH08647.1"/>
    </source>
</evidence>
<evidence type="ECO:0000313" key="5">
    <source>
        <dbReference type="Proteomes" id="UP000485058"/>
    </source>
</evidence>